<protein>
    <submittedName>
        <fullName evidence="1">Putative cytoplasmic protein</fullName>
    </submittedName>
</protein>
<accession>A0A1K2I901</accession>
<reference evidence="1" key="1">
    <citation type="submission" date="2016-11" db="EMBL/GenBank/DDBJ databases">
        <authorList>
            <person name="Jaros S."/>
            <person name="Januszkiewicz K."/>
            <person name="Wedrychowicz H."/>
        </authorList>
    </citation>
    <scope>NUCLEOTIDE SEQUENCE</scope>
    <source>
        <strain evidence="1">ACA-DC 565</strain>
    </source>
</reference>
<dbReference type="AlphaFoldDB" id="A0A1K2I901"/>
<dbReference type="NCBIfam" id="TIGR03578">
    <property type="entry name" value="EF_0831"/>
    <property type="match status" value="1"/>
</dbReference>
<proteinExistence type="predicted"/>
<gene>
    <name evidence="1" type="ORF">LREN565_1829</name>
</gene>
<sequence length="122" mass="13640">MKEASQTLHKTIRITGQGDSKQKAVGNALAQIHKKISADSNQLAVRIIPEDIRIVSAIVETFKEHFLFFFFPRIRKKYQVTLDVTVNVMSLDLAALDFTEQKVSSPDKVLLSKVKSLARGGK</sequence>
<evidence type="ECO:0000313" key="1">
    <source>
        <dbReference type="EMBL" id="SFZ88716.1"/>
    </source>
</evidence>
<dbReference type="EMBL" id="LT634362">
    <property type="protein sequence ID" value="SFZ88716.1"/>
    <property type="molecule type" value="Genomic_DNA"/>
</dbReference>
<dbReference type="Pfam" id="PF14189">
    <property type="entry name" value="DUF4312"/>
    <property type="match status" value="1"/>
</dbReference>
<organism evidence="1">
    <name type="scientific">Loigolactobacillus rennini</name>
    <dbReference type="NCBI Taxonomy" id="238013"/>
    <lineage>
        <taxon>Bacteria</taxon>
        <taxon>Bacillati</taxon>
        <taxon>Bacillota</taxon>
        <taxon>Bacilli</taxon>
        <taxon>Lactobacillales</taxon>
        <taxon>Lactobacillaceae</taxon>
        <taxon>Loigolactobacillus</taxon>
    </lineage>
</organism>
<name>A0A1K2I901_9LACO</name>
<dbReference type="InterPro" id="IPR020037">
    <property type="entry name" value="DUF4312"/>
</dbReference>